<dbReference type="PANTHER" id="PTHR12349">
    <property type="entry name" value="ANKYRIN REPEAT AND LEM DOMAIN-CONTAINING PROTEIN 2"/>
    <property type="match status" value="1"/>
</dbReference>
<accession>E9IJ74</accession>
<proteinExistence type="predicted"/>
<dbReference type="AlphaFoldDB" id="E9IJ74"/>
<dbReference type="GO" id="GO:0051721">
    <property type="term" value="F:protein phosphatase 2A binding"/>
    <property type="evidence" value="ECO:0007669"/>
    <property type="project" value="TreeGrafter"/>
</dbReference>
<sequence>MQDALKVINTYKKGRLKSFKNYSDAVAYAKTGYKESTNNYSMTVATVKEQSSNFEAPSPQDLTAFKRLIQDGDLETVKNIVWENPRYLISSGDTPAILQVNITYKYIKHKVSRPMSVTTVLSADNVLINFNFYNL</sequence>
<reference evidence="1" key="1">
    <citation type="journal article" date="2011" name="Proc. Natl. Acad. Sci. U.S.A.">
        <title>The genome of the fire ant Solenopsis invicta.</title>
        <authorList>
            <person name="Wurm Y."/>
            <person name="Wang J."/>
            <person name="Riba-Grognuz O."/>
            <person name="Corona M."/>
            <person name="Nygaard S."/>
            <person name="Hunt B.G."/>
            <person name="Ingram K.K."/>
            <person name="Falquet L."/>
            <person name="Nipitwattanaphon M."/>
            <person name="Gotzek D."/>
            <person name="Dijkstra M.B."/>
            <person name="Oettler J."/>
            <person name="Comtesse F."/>
            <person name="Shih C.J."/>
            <person name="Wu W.J."/>
            <person name="Yang C.C."/>
            <person name="Thomas J."/>
            <person name="Beaudoing E."/>
            <person name="Pradervand S."/>
            <person name="Flegel V."/>
            <person name="Cook E.D."/>
            <person name="Fabbretti R."/>
            <person name="Stockinger H."/>
            <person name="Long L."/>
            <person name="Farmerie W.G."/>
            <person name="Oakey J."/>
            <person name="Boomsma J.J."/>
            <person name="Pamilo P."/>
            <person name="Yi S.V."/>
            <person name="Heinze J."/>
            <person name="Goodisman M.A."/>
            <person name="Farinelli L."/>
            <person name="Harshman K."/>
            <person name="Hulo N."/>
            <person name="Cerutti L."/>
            <person name="Xenarios I."/>
            <person name="Shoemaker D."/>
            <person name="Keller L."/>
        </authorList>
    </citation>
    <scope>NUCLEOTIDE SEQUENCE [LARGE SCALE GENOMIC DNA]</scope>
</reference>
<dbReference type="PANTHER" id="PTHR12349:SF4">
    <property type="entry name" value="ANKYRIN REPEAT AND LEM DOMAIN-CONTAINING PROTEIN 2"/>
    <property type="match status" value="1"/>
</dbReference>
<evidence type="ECO:0000313" key="1">
    <source>
        <dbReference type="EMBL" id="EFZ19378.1"/>
    </source>
</evidence>
<dbReference type="HOGENOM" id="CLU_1888372_0_0_1"/>
<name>E9IJ74_SOLIN</name>
<organism>
    <name type="scientific">Solenopsis invicta</name>
    <name type="common">Red imported fire ant</name>
    <name type="synonym">Solenopsis wagneri</name>
    <dbReference type="NCBI Taxonomy" id="13686"/>
    <lineage>
        <taxon>Eukaryota</taxon>
        <taxon>Metazoa</taxon>
        <taxon>Ecdysozoa</taxon>
        <taxon>Arthropoda</taxon>
        <taxon>Hexapoda</taxon>
        <taxon>Insecta</taxon>
        <taxon>Pterygota</taxon>
        <taxon>Neoptera</taxon>
        <taxon>Endopterygota</taxon>
        <taxon>Hymenoptera</taxon>
        <taxon>Apocrita</taxon>
        <taxon>Aculeata</taxon>
        <taxon>Formicoidea</taxon>
        <taxon>Formicidae</taxon>
        <taxon>Myrmicinae</taxon>
        <taxon>Solenopsis</taxon>
    </lineage>
</organism>
<dbReference type="EMBL" id="GL763728">
    <property type="protein sequence ID" value="EFZ19378.1"/>
    <property type="molecule type" value="Genomic_DNA"/>
</dbReference>
<dbReference type="GO" id="GO:0005783">
    <property type="term" value="C:endoplasmic reticulum"/>
    <property type="evidence" value="ECO:0007669"/>
    <property type="project" value="TreeGrafter"/>
</dbReference>
<protein>
    <submittedName>
        <fullName evidence="1">Uncharacterized protein</fullName>
    </submittedName>
</protein>
<feature type="non-terminal residue" evidence="1">
    <location>
        <position position="135"/>
    </location>
</feature>
<gene>
    <name evidence="1" type="ORF">SINV_00055</name>
</gene>